<evidence type="ECO:0000256" key="5">
    <source>
        <dbReference type="ARBA" id="ARBA00022759"/>
    </source>
</evidence>
<dbReference type="SMR" id="A0A843U0H3"/>
<dbReference type="PROSITE" id="PS50142">
    <property type="entry name" value="RNASE_3_2"/>
    <property type="match status" value="1"/>
</dbReference>
<dbReference type="InterPro" id="IPR036389">
    <property type="entry name" value="RNase_III_sf"/>
</dbReference>
<evidence type="ECO:0000256" key="6">
    <source>
        <dbReference type="ARBA" id="ARBA00022801"/>
    </source>
</evidence>
<dbReference type="SUPFAM" id="SSF54768">
    <property type="entry name" value="dsRNA-binding domain-like"/>
    <property type="match status" value="1"/>
</dbReference>
<accession>A0A843U0H3</accession>
<evidence type="ECO:0000256" key="4">
    <source>
        <dbReference type="ARBA" id="ARBA00022723"/>
    </source>
</evidence>
<feature type="compositionally biased region" description="Basic and acidic residues" evidence="10">
    <location>
        <begin position="342"/>
        <end position="352"/>
    </location>
</feature>
<dbReference type="InterPro" id="IPR000999">
    <property type="entry name" value="RNase_III_dom"/>
</dbReference>
<gene>
    <name evidence="13" type="ORF">Taro_007482</name>
</gene>
<evidence type="ECO:0000313" key="14">
    <source>
        <dbReference type="Proteomes" id="UP000652761"/>
    </source>
</evidence>
<dbReference type="GO" id="GO:0005737">
    <property type="term" value="C:cytoplasm"/>
    <property type="evidence" value="ECO:0007669"/>
    <property type="project" value="TreeGrafter"/>
</dbReference>
<dbReference type="SMART" id="SM00535">
    <property type="entry name" value="RIBOc"/>
    <property type="match status" value="1"/>
</dbReference>
<dbReference type="Proteomes" id="UP000652761">
    <property type="component" value="Unassembled WGS sequence"/>
</dbReference>
<feature type="domain" description="RNase III" evidence="12">
    <location>
        <begin position="52"/>
        <end position="200"/>
    </location>
</feature>
<organism evidence="13 14">
    <name type="scientific">Colocasia esculenta</name>
    <name type="common">Wild taro</name>
    <name type="synonym">Arum esculentum</name>
    <dbReference type="NCBI Taxonomy" id="4460"/>
    <lineage>
        <taxon>Eukaryota</taxon>
        <taxon>Viridiplantae</taxon>
        <taxon>Streptophyta</taxon>
        <taxon>Embryophyta</taxon>
        <taxon>Tracheophyta</taxon>
        <taxon>Spermatophyta</taxon>
        <taxon>Magnoliopsida</taxon>
        <taxon>Liliopsida</taxon>
        <taxon>Araceae</taxon>
        <taxon>Aroideae</taxon>
        <taxon>Colocasieae</taxon>
        <taxon>Colocasia</taxon>
    </lineage>
</organism>
<dbReference type="Gene3D" id="3.30.160.20">
    <property type="match status" value="1"/>
</dbReference>
<dbReference type="PROSITE" id="PS00517">
    <property type="entry name" value="RNASE_3_1"/>
    <property type="match status" value="1"/>
</dbReference>
<comment type="cofactor">
    <cofactor evidence="1">
        <name>Mn(2+)</name>
        <dbReference type="ChEBI" id="CHEBI:29035"/>
    </cofactor>
</comment>
<keyword evidence="3" id="KW-0540">Nuclease</keyword>
<feature type="region of interest" description="Disordered" evidence="10">
    <location>
        <begin position="424"/>
        <end position="495"/>
    </location>
</feature>
<keyword evidence="8 9" id="KW-0694">RNA-binding</keyword>
<dbReference type="Gene3D" id="1.10.1520.10">
    <property type="entry name" value="Ribonuclease III domain"/>
    <property type="match status" value="1"/>
</dbReference>
<keyword evidence="6" id="KW-0378">Hydrolase</keyword>
<keyword evidence="4" id="KW-0479">Metal-binding</keyword>
<keyword evidence="14" id="KW-1185">Reference proteome</keyword>
<dbReference type="PROSITE" id="PS50137">
    <property type="entry name" value="DS_RBD"/>
    <property type="match status" value="1"/>
</dbReference>
<dbReference type="CDD" id="cd00593">
    <property type="entry name" value="RIBOc"/>
    <property type="match status" value="1"/>
</dbReference>
<name>A0A843U0H3_COLES</name>
<dbReference type="SMART" id="SM00358">
    <property type="entry name" value="DSRM"/>
    <property type="match status" value="1"/>
</dbReference>
<dbReference type="Pfam" id="PF00636">
    <property type="entry name" value="Ribonuclease_3"/>
    <property type="match status" value="1"/>
</dbReference>
<feature type="compositionally biased region" description="Low complexity" evidence="10">
    <location>
        <begin position="390"/>
        <end position="400"/>
    </location>
</feature>
<dbReference type="GO" id="GO:0005634">
    <property type="term" value="C:nucleus"/>
    <property type="evidence" value="ECO:0007669"/>
    <property type="project" value="TreeGrafter"/>
</dbReference>
<dbReference type="SUPFAM" id="SSF69065">
    <property type="entry name" value="RNase III domain-like"/>
    <property type="match status" value="1"/>
</dbReference>
<feature type="compositionally biased region" description="Basic and acidic residues" evidence="10">
    <location>
        <begin position="470"/>
        <end position="479"/>
    </location>
</feature>
<feature type="domain" description="DRBM" evidence="11">
    <location>
        <begin position="225"/>
        <end position="289"/>
    </location>
</feature>
<dbReference type="Pfam" id="PF00035">
    <property type="entry name" value="dsrm"/>
    <property type="match status" value="1"/>
</dbReference>
<evidence type="ECO:0000313" key="13">
    <source>
        <dbReference type="EMBL" id="MQL75104.1"/>
    </source>
</evidence>
<dbReference type="FunFam" id="1.10.1520.10:FF:000004">
    <property type="entry name" value="Endoribonuclease dicer-like 1"/>
    <property type="match status" value="1"/>
</dbReference>
<evidence type="ECO:0000256" key="2">
    <source>
        <dbReference type="ARBA" id="ARBA00001946"/>
    </source>
</evidence>
<dbReference type="InterPro" id="IPR014720">
    <property type="entry name" value="dsRBD_dom"/>
</dbReference>
<feature type="region of interest" description="Disordered" evidence="10">
    <location>
        <begin position="389"/>
        <end position="411"/>
    </location>
</feature>
<dbReference type="InterPro" id="IPR011907">
    <property type="entry name" value="RNase_III"/>
</dbReference>
<feature type="compositionally biased region" description="Polar residues" evidence="10">
    <location>
        <begin position="427"/>
        <end position="436"/>
    </location>
</feature>
<keyword evidence="5" id="KW-0255">Endonuclease</keyword>
<evidence type="ECO:0000259" key="11">
    <source>
        <dbReference type="PROSITE" id="PS50137"/>
    </source>
</evidence>
<evidence type="ECO:0000259" key="12">
    <source>
        <dbReference type="PROSITE" id="PS50142"/>
    </source>
</evidence>
<evidence type="ECO:0000256" key="10">
    <source>
        <dbReference type="SAM" id="MobiDB-lite"/>
    </source>
</evidence>
<proteinExistence type="inferred from homology"/>
<feature type="compositionally biased region" description="Basic and acidic residues" evidence="10">
    <location>
        <begin position="450"/>
        <end position="463"/>
    </location>
</feature>
<evidence type="ECO:0000256" key="7">
    <source>
        <dbReference type="ARBA" id="ARBA00022842"/>
    </source>
</evidence>
<dbReference type="GO" id="GO:0004525">
    <property type="term" value="F:ribonuclease III activity"/>
    <property type="evidence" value="ECO:0007669"/>
    <property type="project" value="InterPro"/>
</dbReference>
<sequence length="495" mass="54276">METLGNKELAAVMVSAGDQEKTKAEEKTLHGAVAAVVEGNDVQAVPSPPMDLRAVERILGYTFGNKELVERALTHASYYYRPDTGEVTGPSYERLEFVGDAVLNCVVARALYWEYEELPPGPLTRLRSANVDNEKLARVAVGSGLHRYLRHKAPYLFGQIEEFRKTMSDYPLHSNGLLDPPKVLADVVEALLGAVFIDSDNIEAVWKVFEGLSEPLIRLETLGKHPTSELYELCQKKGMAVSFQTAAWKETSAVEVLVNGKLAGRGTYGQKKEVAQNRAAKAALDHLKMVFANGGGSVGQSHPEELQDHMLGREEINNLSDHTSSGESDDDGKTILPNPEDQQDHMPGREEMNNMSDHTSSGESDDVGKTAVLPNPEELQGNMLGLEEMSTTSDHTSSGDSDNDGKTTLLPNPEELQRHMLGREEMNTTSDHTSSGDFYDDGETTLLPNPEEHQDHMLGREEMNNMSDHTSSRESDGDPKTAVLPNPATYCAKIS</sequence>
<dbReference type="GO" id="GO:0006364">
    <property type="term" value="P:rRNA processing"/>
    <property type="evidence" value="ECO:0007669"/>
    <property type="project" value="InterPro"/>
</dbReference>
<dbReference type="HAMAP" id="MF_00104">
    <property type="entry name" value="RNase_III"/>
    <property type="match status" value="1"/>
</dbReference>
<evidence type="ECO:0000256" key="3">
    <source>
        <dbReference type="ARBA" id="ARBA00022722"/>
    </source>
</evidence>
<evidence type="ECO:0000256" key="8">
    <source>
        <dbReference type="ARBA" id="ARBA00022884"/>
    </source>
</evidence>
<feature type="region of interest" description="Disordered" evidence="10">
    <location>
        <begin position="319"/>
        <end position="373"/>
    </location>
</feature>
<dbReference type="GO" id="GO:0030422">
    <property type="term" value="P:siRNA processing"/>
    <property type="evidence" value="ECO:0007669"/>
    <property type="project" value="TreeGrafter"/>
</dbReference>
<protein>
    <submittedName>
        <fullName evidence="13">Uncharacterized protein</fullName>
    </submittedName>
</protein>
<dbReference type="AlphaFoldDB" id="A0A843U0H3"/>
<evidence type="ECO:0000256" key="1">
    <source>
        <dbReference type="ARBA" id="ARBA00001936"/>
    </source>
</evidence>
<comment type="caution">
    <text evidence="13">The sequence shown here is derived from an EMBL/GenBank/DDBJ whole genome shotgun (WGS) entry which is preliminary data.</text>
</comment>
<dbReference type="PANTHER" id="PTHR14950">
    <property type="entry name" value="DICER-RELATED"/>
    <property type="match status" value="1"/>
</dbReference>
<dbReference type="EMBL" id="NMUH01000235">
    <property type="protein sequence ID" value="MQL75104.1"/>
    <property type="molecule type" value="Genomic_DNA"/>
</dbReference>
<keyword evidence="7" id="KW-0460">Magnesium</keyword>
<dbReference type="GO" id="GO:0046872">
    <property type="term" value="F:metal ion binding"/>
    <property type="evidence" value="ECO:0007669"/>
    <property type="project" value="UniProtKB-KW"/>
</dbReference>
<comment type="cofactor">
    <cofactor evidence="2">
        <name>Mg(2+)</name>
        <dbReference type="ChEBI" id="CHEBI:18420"/>
    </cofactor>
</comment>
<feature type="compositionally biased region" description="Polar residues" evidence="10">
    <location>
        <begin position="353"/>
        <end position="362"/>
    </location>
</feature>
<dbReference type="PANTHER" id="PTHR14950:SF54">
    <property type="entry name" value="RNASE II-LIKE 1"/>
    <property type="match status" value="1"/>
</dbReference>
<dbReference type="OrthoDB" id="416741at2759"/>
<reference evidence="13" key="1">
    <citation type="submission" date="2017-07" db="EMBL/GenBank/DDBJ databases">
        <title>Taro Niue Genome Assembly and Annotation.</title>
        <authorList>
            <person name="Atibalentja N."/>
            <person name="Keating K."/>
            <person name="Fields C.J."/>
        </authorList>
    </citation>
    <scope>NUCLEOTIDE SEQUENCE</scope>
    <source>
        <strain evidence="13">Niue_2</strain>
        <tissue evidence="13">Leaf</tissue>
    </source>
</reference>
<evidence type="ECO:0000256" key="9">
    <source>
        <dbReference type="PROSITE-ProRule" id="PRU00266"/>
    </source>
</evidence>
<dbReference type="GO" id="GO:0003723">
    <property type="term" value="F:RNA binding"/>
    <property type="evidence" value="ECO:0007669"/>
    <property type="project" value="UniProtKB-UniRule"/>
</dbReference>